<dbReference type="Proteomes" id="UP000000463">
    <property type="component" value="Segment"/>
</dbReference>
<evidence type="ECO:0000313" key="2">
    <source>
        <dbReference type="Proteomes" id="UP000000463"/>
    </source>
</evidence>
<name>K4JUF4_9CAUD</name>
<evidence type="ECO:0000313" key="1">
    <source>
        <dbReference type="EMBL" id="AFU87965.1"/>
    </source>
</evidence>
<dbReference type="RefSeq" id="YP_006988329.1">
    <property type="nucleotide sequence ID" value="NC_019406.1"/>
</dbReference>
<dbReference type="EMBL" id="JX100810">
    <property type="protein sequence ID" value="AFU87965.1"/>
    <property type="molecule type" value="Genomic_DNA"/>
</dbReference>
<reference evidence="1 2" key="1">
    <citation type="journal article" date="2012" name="BMC Genomics">
        <title>The Caulobacter crescentus phage phiCbK: genomics of a canonical phage.</title>
        <authorList>
            <person name="Gill J.J."/>
            <person name="Berry J.D."/>
            <person name="Russell W.K."/>
            <person name="Lessor L."/>
            <person name="Escobar Garcia D.A."/>
            <person name="Hernandez D."/>
            <person name="Kane A."/>
            <person name="Keene J."/>
            <person name="Maddox M."/>
            <person name="Martin R."/>
            <person name="Mohan S."/>
            <person name="Thorn A.M."/>
            <person name="Russell D.H."/>
            <person name="Young R."/>
        </authorList>
    </citation>
    <scope>NUCLEOTIDE SEQUENCE [LARGE SCALE GENOMIC DNA]</scope>
</reference>
<dbReference type="KEGG" id="vg:13995383"/>
<dbReference type="GeneID" id="13995383"/>
<keyword evidence="2" id="KW-1185">Reference proteome</keyword>
<sequence>MPTRARRSRAKRALAPGQQEKALGASPGIYIVMELGMHPYSPPTDIGRTIAGHEVHHLTADCPRNHSRRAAKRLRHAARQYDRQLICQEVANFLDASLAA</sequence>
<proteinExistence type="predicted"/>
<organism evidence="1 2">
    <name type="scientific">Caulobacter phage CcrColossus</name>
    <dbReference type="NCBI Taxonomy" id="1211640"/>
    <lineage>
        <taxon>Viruses</taxon>
        <taxon>Duplodnaviria</taxon>
        <taxon>Heunggongvirae</taxon>
        <taxon>Uroviricota</taxon>
        <taxon>Caudoviricetes</taxon>
        <taxon>Jeanschmidtviridae</taxon>
        <taxon>Colossusvirus</taxon>
        <taxon>Colossusvirus colossus</taxon>
    </lineage>
</organism>
<accession>K4JUF4</accession>
<protein>
    <submittedName>
        <fullName evidence="1">Uncharacterized protein</fullName>
    </submittedName>
</protein>
<gene>
    <name evidence="1" type="ORF">CcrColossus_gp095</name>
</gene>